<evidence type="ECO:0000313" key="3">
    <source>
        <dbReference type="Proteomes" id="UP000219689"/>
    </source>
</evidence>
<protein>
    <submittedName>
        <fullName evidence="2">Transcriptional regulator</fullName>
    </submittedName>
</protein>
<feature type="domain" description="DUF7344" evidence="1">
    <location>
        <begin position="16"/>
        <end position="55"/>
    </location>
</feature>
<dbReference type="RefSeq" id="WP_097380808.1">
    <property type="nucleotide sequence ID" value="NZ_NXNI01000001.1"/>
</dbReference>
<dbReference type="Pfam" id="PF24035">
    <property type="entry name" value="DUF7344"/>
    <property type="match status" value="1"/>
</dbReference>
<reference evidence="2 3" key="1">
    <citation type="submission" date="2017-09" db="EMBL/GenBank/DDBJ databases">
        <title>Genome sequences of Natrinema ejinorence JCM 13890T.</title>
        <authorList>
            <person name="Roh S.W."/>
            <person name="Kim Y.B."/>
            <person name="Kim J.Y."/>
        </authorList>
    </citation>
    <scope>NUCLEOTIDE SEQUENCE [LARGE SCALE GENOMIC DNA]</scope>
    <source>
        <strain evidence="2 3">JCM 13890</strain>
    </source>
</reference>
<organism evidence="2 3">
    <name type="scientific">Natrinema ejinorense</name>
    <dbReference type="NCBI Taxonomy" id="373386"/>
    <lineage>
        <taxon>Archaea</taxon>
        <taxon>Methanobacteriati</taxon>
        <taxon>Methanobacteriota</taxon>
        <taxon>Stenosarchaea group</taxon>
        <taxon>Halobacteria</taxon>
        <taxon>Halobacteriales</taxon>
        <taxon>Natrialbaceae</taxon>
        <taxon>Natrinema</taxon>
    </lineage>
</organism>
<dbReference type="EMBL" id="NXNI01000001">
    <property type="protein sequence ID" value="PCR91876.1"/>
    <property type="molecule type" value="Genomic_DNA"/>
</dbReference>
<proteinExistence type="predicted"/>
<accession>A0A2A5QYF6</accession>
<evidence type="ECO:0000313" key="2">
    <source>
        <dbReference type="EMBL" id="PCR91876.1"/>
    </source>
</evidence>
<gene>
    <name evidence="2" type="ORF">CP557_15925</name>
</gene>
<keyword evidence="3" id="KW-1185">Reference proteome</keyword>
<dbReference type="OrthoDB" id="174098at2157"/>
<dbReference type="InterPro" id="IPR055768">
    <property type="entry name" value="DUF7344"/>
</dbReference>
<dbReference type="AlphaFoldDB" id="A0A2A5QYF6"/>
<sequence>MLDHNPEDDSKLYIGDTETTDEELEALLVEMEHTHLPLLEDYGFINWDRDTHEVTKGPKFDEIRPLLELMVNHRDELPDNWL</sequence>
<dbReference type="Proteomes" id="UP000219689">
    <property type="component" value="Unassembled WGS sequence"/>
</dbReference>
<name>A0A2A5QYF6_9EURY</name>
<evidence type="ECO:0000259" key="1">
    <source>
        <dbReference type="Pfam" id="PF24035"/>
    </source>
</evidence>
<comment type="caution">
    <text evidence="2">The sequence shown here is derived from an EMBL/GenBank/DDBJ whole genome shotgun (WGS) entry which is preliminary data.</text>
</comment>